<organism evidence="2 3">
    <name type="scientific">Bacillus rhizoplanae</name>
    <dbReference type="NCBI Taxonomy" id="2880966"/>
    <lineage>
        <taxon>Bacteria</taxon>
        <taxon>Bacillati</taxon>
        <taxon>Bacillota</taxon>
        <taxon>Bacilli</taxon>
        <taxon>Bacillales</taxon>
        <taxon>Bacillaceae</taxon>
        <taxon>Bacillus</taxon>
    </lineage>
</organism>
<keyword evidence="1" id="KW-0472">Membrane</keyword>
<dbReference type="RefSeq" id="WP_230576096.1">
    <property type="nucleotide sequence ID" value="NZ_CAKJTI010000021.1"/>
</dbReference>
<evidence type="ECO:0000313" key="3">
    <source>
        <dbReference type="Proteomes" id="UP000789423"/>
    </source>
</evidence>
<keyword evidence="1" id="KW-1133">Transmembrane helix</keyword>
<evidence type="ECO:0000256" key="1">
    <source>
        <dbReference type="SAM" id="Phobius"/>
    </source>
</evidence>
<feature type="transmembrane region" description="Helical" evidence="1">
    <location>
        <begin position="32"/>
        <end position="55"/>
    </location>
</feature>
<gene>
    <name evidence="2" type="ORF">BACCIP111899_03317</name>
</gene>
<dbReference type="Proteomes" id="UP000789423">
    <property type="component" value="Unassembled WGS sequence"/>
</dbReference>
<reference evidence="2 3" key="1">
    <citation type="submission" date="2021-10" db="EMBL/GenBank/DDBJ databases">
        <authorList>
            <person name="Criscuolo A."/>
        </authorList>
    </citation>
    <scope>NUCLEOTIDE SEQUENCE [LARGE SCALE GENOMIC DNA]</scope>
    <source>
        <strain evidence="3">CIP 111899</strain>
    </source>
</reference>
<dbReference type="EMBL" id="CAKJTI010000021">
    <property type="protein sequence ID" value="CAG9614090.1"/>
    <property type="molecule type" value="Genomic_DNA"/>
</dbReference>
<keyword evidence="3" id="KW-1185">Reference proteome</keyword>
<sequence>MSTDKRLEHVEQQLEKIENLLSQRQHRKRGTIITVILIILFLFLVVLGGLSFYLFGNGDSSTETETIIQEQEIP</sequence>
<name>A0ABM8YE68_9BACI</name>
<proteinExistence type="predicted"/>
<keyword evidence="1" id="KW-0812">Transmembrane</keyword>
<evidence type="ECO:0000313" key="2">
    <source>
        <dbReference type="EMBL" id="CAG9614090.1"/>
    </source>
</evidence>
<comment type="caution">
    <text evidence="2">The sequence shown here is derived from an EMBL/GenBank/DDBJ whole genome shotgun (WGS) entry which is preliminary data.</text>
</comment>
<protein>
    <submittedName>
        <fullName evidence="2">Uncharacterized protein</fullName>
    </submittedName>
</protein>
<accession>A0ABM8YE68</accession>